<evidence type="ECO:0000259" key="2">
    <source>
        <dbReference type="Pfam" id="PF18013"/>
    </source>
</evidence>
<accession>A0AAP9Y079</accession>
<evidence type="ECO:0000313" key="4">
    <source>
        <dbReference type="Proteomes" id="UP000594892"/>
    </source>
</evidence>
<dbReference type="AlphaFoldDB" id="A0AAP9Y079"/>
<dbReference type="InterPro" id="IPR041219">
    <property type="entry name" value="Phage_lysozyme2"/>
</dbReference>
<dbReference type="Gene3D" id="1.10.530.10">
    <property type="match status" value="1"/>
</dbReference>
<evidence type="ECO:0000256" key="1">
    <source>
        <dbReference type="SAM" id="MobiDB-lite"/>
    </source>
</evidence>
<dbReference type="Pfam" id="PF18013">
    <property type="entry name" value="Phage_lysozyme2"/>
    <property type="match status" value="1"/>
</dbReference>
<dbReference type="RefSeq" id="WP_127913923.1">
    <property type="nucleotide sequence ID" value="NZ_CP052867.1"/>
</dbReference>
<proteinExistence type="predicted"/>
<dbReference type="Proteomes" id="UP000594892">
    <property type="component" value="Chromosome 2"/>
</dbReference>
<reference evidence="3 4" key="1">
    <citation type="submission" date="2020-12" db="EMBL/GenBank/DDBJ databases">
        <title>FDA dAtabase for Regulatory Grade micrObial Sequences (FDA-ARGOS): Supporting development and validation of Infectious Disease Dx tests.</title>
        <authorList>
            <person name="Minogue T."/>
            <person name="Wolcott M."/>
            <person name="Wasieloski L."/>
            <person name="Aguilar W."/>
            <person name="Moore D."/>
            <person name="Jaissle J."/>
            <person name="Tallon L."/>
            <person name="Sadzewicz L."/>
            <person name="Zhao X."/>
            <person name="Boylan J."/>
            <person name="Ott S."/>
            <person name="Bowen H."/>
            <person name="Vavikolanu K."/>
            <person name="Mehta A."/>
            <person name="Aluvathingal J."/>
            <person name="Nadendla S."/>
            <person name="Yan Y."/>
            <person name="Sichtig H."/>
        </authorList>
    </citation>
    <scope>NUCLEOTIDE SEQUENCE [LARGE SCALE GENOMIC DNA]</scope>
    <source>
        <strain evidence="3 4">FDAARGOS_949</strain>
    </source>
</reference>
<dbReference type="GeneID" id="45698712"/>
<dbReference type="EMBL" id="CP065601">
    <property type="protein sequence ID" value="QPQ92026.1"/>
    <property type="molecule type" value="Genomic_DNA"/>
</dbReference>
<feature type="domain" description="Phage tail lysozyme" evidence="2">
    <location>
        <begin position="402"/>
        <end position="531"/>
    </location>
</feature>
<evidence type="ECO:0000313" key="3">
    <source>
        <dbReference type="EMBL" id="QPQ92026.1"/>
    </source>
</evidence>
<name>A0AAP9Y079_BURGL</name>
<feature type="compositionally biased region" description="Low complexity" evidence="1">
    <location>
        <begin position="553"/>
        <end position="568"/>
    </location>
</feature>
<sequence>MGTTIVDALVVTLGLDAAAFKRGKAEAGQLTKKLTAEELAAAKQIEERNKRAADSFRAFRTELLAIVGLFAAGIGIKEFAEQTIKGAIATGQLARDLGMVPGQVRAVEQSFDRLGASAADADDAMRGIQEQAAKLKNGDFDDRLQAYLMNASRAGVKGASVRDVDDPIKKLQQDAEISQRLAQTQGRGFAILAMQQEGYSRAMADALMSGPAALRAEMDRQSKLNQLAQEEADRLRALDNRWKDLKEGIVLSAQRAVIGMTPAFEAIMKLLTPLSDWFAAHADQIGKQIVALAERFAAWVKDIDWKQVTTNVKSFFAELDGGIKTIGRLGNAFSELGEVINALVQRRWGDVIKHGKQFLADINDVGSDGADAGGSSSSSTAAGGSSAYGNGADLAKDMRSAAAVSRLMEMGWSKEQAVGLVANFWRESQLNPTAIGDNGRAYGIGQWHPDRQDAFKKLFGTDIRSSTLDQQLQFANYELRSGGERDAGRRLLASTNALDAAAIASRYYERPKNADSEAQQRALYASDLYGALGRANAAQIARQTAVATLPGLSSSVSNTTNSNETSFSGPIHIHSSATDGAGLARDFIDEVGRRQFQFDVSQANTGMS</sequence>
<organism evidence="3 4">
    <name type="scientific">Burkholderia glumae</name>
    <name type="common">Pseudomonas glumae</name>
    <dbReference type="NCBI Taxonomy" id="337"/>
    <lineage>
        <taxon>Bacteria</taxon>
        <taxon>Pseudomonadati</taxon>
        <taxon>Pseudomonadota</taxon>
        <taxon>Betaproteobacteria</taxon>
        <taxon>Burkholderiales</taxon>
        <taxon>Burkholderiaceae</taxon>
        <taxon>Burkholderia</taxon>
    </lineage>
</organism>
<feature type="region of interest" description="Disordered" evidence="1">
    <location>
        <begin position="552"/>
        <end position="573"/>
    </location>
</feature>
<gene>
    <name evidence="3" type="ORF">I6H06_23285</name>
</gene>
<protein>
    <recommendedName>
        <fullName evidence="2">Phage tail lysozyme domain-containing protein</fullName>
    </recommendedName>
</protein>